<evidence type="ECO:0000256" key="2">
    <source>
        <dbReference type="ARBA" id="ARBA00022737"/>
    </source>
</evidence>
<gene>
    <name evidence="5" type="ORF">CTEN210_10648</name>
</gene>
<dbReference type="FunFam" id="3.80.10.10:FF:000383">
    <property type="entry name" value="Leucine-rich repeat receptor protein kinase EMS1"/>
    <property type="match status" value="1"/>
</dbReference>
<dbReference type="Proteomes" id="UP001054902">
    <property type="component" value="Unassembled WGS sequence"/>
</dbReference>
<evidence type="ECO:0008006" key="7">
    <source>
        <dbReference type="Google" id="ProtNLM"/>
    </source>
</evidence>
<dbReference type="Pfam" id="PF00560">
    <property type="entry name" value="LRR_1"/>
    <property type="match status" value="2"/>
</dbReference>
<sequence>MLRATQIQFFMALICASSMCSLIFAKDIEYSRHVNRRGRNNLRQRQLDESSISKGSSSKGSSKGSSSSGKGKGSKSSKSPGKGSKSSKSPGKGSKSSKSSKSPGKGKGKGGSSSSGKGKGGSSSSKGKGSSKNVPTAAPFSVPDITVAPTAAPVRVPTVDDICGSSRDAYIDRVKEILTGTFGPTDFEANTPQGDAFEWLTLEDQICPDNGTNDQIRQRYALATFYFSTDGDKWNFCDAKGTKDCPPEVEPFLSPANECEWYGVDECNANKKLTKLDFKKVNGQDVGLKGDIPSEIFVLPNLKDFIADFDGPDNKKGELTGDIPSNVGNAPKLAILDVEKHQLTGDIPASIYSSTTIREIDLDDNKLTGTISEDVANMKSLVFWSSNKNNFDDQSIPSGFATLTQNLKSLSLNNAKLIGDVPPSYGDLTKIEQIDFSDNKLTGEISFIENYTKAISIALDNNKFEGPVPDSVWSFPDLKFLILEKNELSGQLPSNIPVQTKLEVLKLGKNEFSGPIPASLANFRNLKSLDLSGNNFTGAVPDELCELKNLEGIKVDKNIACDPTCCII</sequence>
<dbReference type="InterPro" id="IPR051848">
    <property type="entry name" value="PGIP"/>
</dbReference>
<keyword evidence="4" id="KW-0732">Signal</keyword>
<evidence type="ECO:0000256" key="3">
    <source>
        <dbReference type="SAM" id="MobiDB-lite"/>
    </source>
</evidence>
<evidence type="ECO:0000256" key="1">
    <source>
        <dbReference type="ARBA" id="ARBA00004196"/>
    </source>
</evidence>
<feature type="compositionally biased region" description="Low complexity" evidence="3">
    <location>
        <begin position="50"/>
        <end position="103"/>
    </location>
</feature>
<evidence type="ECO:0000313" key="6">
    <source>
        <dbReference type="Proteomes" id="UP001054902"/>
    </source>
</evidence>
<dbReference type="AlphaFoldDB" id="A0AAD3CY70"/>
<dbReference type="EMBL" id="BLLK01000047">
    <property type="protein sequence ID" value="GFH54172.1"/>
    <property type="molecule type" value="Genomic_DNA"/>
</dbReference>
<dbReference type="InterPro" id="IPR032675">
    <property type="entry name" value="LRR_dom_sf"/>
</dbReference>
<name>A0AAD3CY70_9STRA</name>
<proteinExistence type="predicted"/>
<feature type="compositionally biased region" description="Gly residues" evidence="3">
    <location>
        <begin position="109"/>
        <end position="121"/>
    </location>
</feature>
<dbReference type="PANTHER" id="PTHR48059">
    <property type="entry name" value="POLYGALACTURONASE INHIBITOR 1"/>
    <property type="match status" value="1"/>
</dbReference>
<comment type="caution">
    <text evidence="5">The sequence shown here is derived from an EMBL/GenBank/DDBJ whole genome shotgun (WGS) entry which is preliminary data.</text>
</comment>
<comment type="subcellular location">
    <subcellularLocation>
        <location evidence="1">Cell envelope</location>
    </subcellularLocation>
</comment>
<dbReference type="SUPFAM" id="SSF52058">
    <property type="entry name" value="L domain-like"/>
    <property type="match status" value="1"/>
</dbReference>
<reference evidence="5 6" key="1">
    <citation type="journal article" date="2021" name="Sci. Rep.">
        <title>The genome of the diatom Chaetoceros tenuissimus carries an ancient integrated fragment of an extant virus.</title>
        <authorList>
            <person name="Hongo Y."/>
            <person name="Kimura K."/>
            <person name="Takaki Y."/>
            <person name="Yoshida Y."/>
            <person name="Baba S."/>
            <person name="Kobayashi G."/>
            <person name="Nagasaki K."/>
            <person name="Hano T."/>
            <person name="Tomaru Y."/>
        </authorList>
    </citation>
    <scope>NUCLEOTIDE SEQUENCE [LARGE SCALE GENOMIC DNA]</scope>
    <source>
        <strain evidence="5 6">NIES-3715</strain>
    </source>
</reference>
<organism evidence="5 6">
    <name type="scientific">Chaetoceros tenuissimus</name>
    <dbReference type="NCBI Taxonomy" id="426638"/>
    <lineage>
        <taxon>Eukaryota</taxon>
        <taxon>Sar</taxon>
        <taxon>Stramenopiles</taxon>
        <taxon>Ochrophyta</taxon>
        <taxon>Bacillariophyta</taxon>
        <taxon>Coscinodiscophyceae</taxon>
        <taxon>Chaetocerotophycidae</taxon>
        <taxon>Chaetocerotales</taxon>
        <taxon>Chaetocerotaceae</taxon>
        <taxon>Chaetoceros</taxon>
    </lineage>
</organism>
<accession>A0AAD3CY70</accession>
<evidence type="ECO:0000313" key="5">
    <source>
        <dbReference type="EMBL" id="GFH54172.1"/>
    </source>
</evidence>
<dbReference type="Gene3D" id="3.80.10.10">
    <property type="entry name" value="Ribonuclease Inhibitor"/>
    <property type="match status" value="2"/>
</dbReference>
<dbReference type="InterPro" id="IPR001611">
    <property type="entry name" value="Leu-rich_rpt"/>
</dbReference>
<feature type="compositionally biased region" description="Low complexity" evidence="3">
    <location>
        <begin position="122"/>
        <end position="132"/>
    </location>
</feature>
<evidence type="ECO:0000256" key="4">
    <source>
        <dbReference type="SAM" id="SignalP"/>
    </source>
</evidence>
<feature type="chain" id="PRO_5042171147" description="L domain-like protein" evidence="4">
    <location>
        <begin position="26"/>
        <end position="568"/>
    </location>
</feature>
<feature type="region of interest" description="Disordered" evidence="3">
    <location>
        <begin position="39"/>
        <end position="140"/>
    </location>
</feature>
<feature type="signal peptide" evidence="4">
    <location>
        <begin position="1"/>
        <end position="25"/>
    </location>
</feature>
<protein>
    <recommendedName>
        <fullName evidence="7">L domain-like protein</fullName>
    </recommendedName>
</protein>
<keyword evidence="6" id="KW-1185">Reference proteome</keyword>
<dbReference type="PANTHER" id="PTHR48059:SF30">
    <property type="entry name" value="OS06G0587000 PROTEIN"/>
    <property type="match status" value="1"/>
</dbReference>
<keyword evidence="2" id="KW-0677">Repeat</keyword>